<dbReference type="SUPFAM" id="SSF81383">
    <property type="entry name" value="F-box domain"/>
    <property type="match status" value="1"/>
</dbReference>
<dbReference type="EMBL" id="CP069102">
    <property type="protein sequence ID" value="QSS48669.1"/>
    <property type="molecule type" value="Genomic_DNA"/>
</dbReference>
<name>A0A8A1L3P8_AJEC8</name>
<evidence type="ECO:0000313" key="3">
    <source>
        <dbReference type="EMBL" id="QSS48669.1"/>
    </source>
</evidence>
<feature type="region of interest" description="Disordered" evidence="1">
    <location>
        <begin position="389"/>
        <end position="413"/>
    </location>
</feature>
<dbReference type="Proteomes" id="UP000663419">
    <property type="component" value="Chromosome 1"/>
</dbReference>
<gene>
    <name evidence="3" type="ORF">I7I53_08734</name>
</gene>
<dbReference type="VEuPathDB" id="FungiDB:I7I53_08734"/>
<dbReference type="InterPro" id="IPR001810">
    <property type="entry name" value="F-box_dom"/>
</dbReference>
<proteinExistence type="predicted"/>
<dbReference type="AlphaFoldDB" id="A0A8A1L3P8"/>
<dbReference type="Pfam" id="PF00646">
    <property type="entry name" value="F-box"/>
    <property type="match status" value="1"/>
</dbReference>
<organism evidence="3 4">
    <name type="scientific">Ajellomyces capsulatus (strain H88)</name>
    <name type="common">Darling's disease fungus</name>
    <name type="synonym">Histoplasma capsulatum</name>
    <dbReference type="NCBI Taxonomy" id="544711"/>
    <lineage>
        <taxon>Eukaryota</taxon>
        <taxon>Fungi</taxon>
        <taxon>Dikarya</taxon>
        <taxon>Ascomycota</taxon>
        <taxon>Pezizomycotina</taxon>
        <taxon>Eurotiomycetes</taxon>
        <taxon>Eurotiomycetidae</taxon>
        <taxon>Onygenales</taxon>
        <taxon>Ajellomycetaceae</taxon>
        <taxon>Histoplasma</taxon>
    </lineage>
</organism>
<evidence type="ECO:0000259" key="2">
    <source>
        <dbReference type="Pfam" id="PF00646"/>
    </source>
</evidence>
<reference evidence="3" key="1">
    <citation type="submission" date="2021-01" db="EMBL/GenBank/DDBJ databases">
        <title>Chromosome-level genome assembly of a human fungal pathogen reveals clustering of transcriptionally co-regulated genes.</title>
        <authorList>
            <person name="Voorhies M."/>
            <person name="Cohen S."/>
            <person name="Shea T.P."/>
            <person name="Petrus S."/>
            <person name="Munoz J.F."/>
            <person name="Poplawski S."/>
            <person name="Goldman W.E."/>
            <person name="Michael T."/>
            <person name="Cuomo C.A."/>
            <person name="Sil A."/>
            <person name="Beyhan S."/>
        </authorList>
    </citation>
    <scope>NUCLEOTIDE SEQUENCE</scope>
    <source>
        <strain evidence="3">H88</strain>
    </source>
</reference>
<feature type="domain" description="F-box" evidence="2">
    <location>
        <begin position="24"/>
        <end position="52"/>
    </location>
</feature>
<evidence type="ECO:0000256" key="1">
    <source>
        <dbReference type="SAM" id="MobiDB-lite"/>
    </source>
</evidence>
<accession>A0A8A1L3P8</accession>
<sequence length="486" mass="56604">MHTHIYLKTSPVKMMSEKPTLQFLPGEILQLIHSFLSPGSKLVFSLTCKRFYYSFFEAIPPSYLNDPSMRQEFEKTTRNQTIRDELKIYDFLRSRELCGFKSNRKLACCDPCHSRHLPLFFHPTDLDNPVNERTCIKHTRGFWVEPGKCFSFADLDGRPTRLHKMRTPHSIALSEDNVYGRRYTLWTHYDILTLPMHKHASKAQIAKILNGFDLPTCPHVRLSDSTIMDLCDIPRNTVSEPLDQRYPPFFDQVDLRAKCTFPSCLTSFCWTQHASAESPGWKTIYLHVLRKVRFNASIDRVWIAQLIKPNETLMERHWDDCFRWKTERLAIEKERYENEAGNGNCSNHEEYLRLETQLRRREDVVDILFHPHRLQDYPDIARRLAGTGEDVSTADNSNSPDTPSVPNCRPWTPPTTPIVTMEMIRDIDLSVKSTPKQPADAVFTPFMTEEDFQRYGKLEAPVQVATEKQKNPTSWFGRLLKLTSRS</sequence>
<evidence type="ECO:0000313" key="4">
    <source>
        <dbReference type="Proteomes" id="UP000663419"/>
    </source>
</evidence>
<dbReference type="InterPro" id="IPR036047">
    <property type="entry name" value="F-box-like_dom_sf"/>
</dbReference>
<feature type="compositionally biased region" description="Polar residues" evidence="1">
    <location>
        <begin position="393"/>
        <end position="405"/>
    </location>
</feature>
<dbReference type="CDD" id="cd09917">
    <property type="entry name" value="F-box_SF"/>
    <property type="match status" value="1"/>
</dbReference>
<protein>
    <recommendedName>
        <fullName evidence="2">F-box domain-containing protein</fullName>
    </recommendedName>
</protein>